<comment type="catalytic activity">
    <reaction evidence="1 7">
        <text>2-C-methyl-D-erythritol 4-phosphate + CTP + H(+) = 4-CDP-2-C-methyl-D-erythritol + diphosphate</text>
        <dbReference type="Rhea" id="RHEA:13429"/>
        <dbReference type="ChEBI" id="CHEBI:15378"/>
        <dbReference type="ChEBI" id="CHEBI:33019"/>
        <dbReference type="ChEBI" id="CHEBI:37563"/>
        <dbReference type="ChEBI" id="CHEBI:57823"/>
        <dbReference type="ChEBI" id="CHEBI:58262"/>
        <dbReference type="EC" id="2.7.7.60"/>
    </reaction>
</comment>
<keyword evidence="5 7" id="KW-0548">Nucleotidyltransferase</keyword>
<evidence type="ECO:0000313" key="9">
    <source>
        <dbReference type="Proteomes" id="UP001224418"/>
    </source>
</evidence>
<keyword evidence="4 7" id="KW-0808">Transferase</keyword>
<accession>A0ABU0JXM6</accession>
<keyword evidence="6 7" id="KW-0414">Isoprene biosynthesis</keyword>
<dbReference type="InterPro" id="IPR001228">
    <property type="entry name" value="IspD"/>
</dbReference>
<feature type="site" description="Transition state stabilizer" evidence="7">
    <location>
        <position position="22"/>
    </location>
</feature>
<dbReference type="InterPro" id="IPR050088">
    <property type="entry name" value="IspD/TarI_cytidylyltransf_bact"/>
</dbReference>
<evidence type="ECO:0000256" key="7">
    <source>
        <dbReference type="HAMAP-Rule" id="MF_00108"/>
    </source>
</evidence>
<evidence type="ECO:0000256" key="3">
    <source>
        <dbReference type="ARBA" id="ARBA00009789"/>
    </source>
</evidence>
<comment type="pathway">
    <text evidence="2 7">Isoprenoid biosynthesis; isopentenyl diphosphate biosynthesis via DXP pathway; isopentenyl diphosphate from 1-deoxy-D-xylulose 5-phosphate: step 2/6.</text>
</comment>
<comment type="similarity">
    <text evidence="3 7">Belongs to the IspD/TarI cytidylyltransferase family. IspD subfamily.</text>
</comment>
<keyword evidence="9" id="KW-1185">Reference proteome</keyword>
<protein>
    <recommendedName>
        <fullName evidence="7">2-C-methyl-D-erythritol 4-phosphate cytidylyltransferase</fullName>
        <ecNumber evidence="7">2.7.7.60</ecNumber>
    </recommendedName>
    <alternativeName>
        <fullName evidence="7">4-diphosphocytidyl-2C-methyl-D-erythritol synthase</fullName>
    </alternativeName>
    <alternativeName>
        <fullName evidence="7">MEP cytidylyltransferase</fullName>
        <shortName evidence="7">MCT</shortName>
    </alternativeName>
</protein>
<dbReference type="EC" id="2.7.7.60" evidence="7"/>
<reference evidence="8 9" key="1">
    <citation type="submission" date="2023-07" db="EMBL/GenBank/DDBJ databases">
        <title>Genomic Encyclopedia of Type Strains, Phase IV (KMG-IV): sequencing the most valuable type-strain genomes for metagenomic binning, comparative biology and taxonomic classification.</title>
        <authorList>
            <person name="Goeker M."/>
        </authorList>
    </citation>
    <scope>NUCLEOTIDE SEQUENCE [LARGE SCALE GENOMIC DNA]</scope>
    <source>
        <strain evidence="8 9">DSM 1400</strain>
    </source>
</reference>
<comment type="function">
    <text evidence="7">Catalyzes the formation of 4-diphosphocytidyl-2-C-methyl-D-erythritol from CTP and 2-C-methyl-D-erythritol 4-phosphate (MEP).</text>
</comment>
<dbReference type="NCBIfam" id="TIGR00453">
    <property type="entry name" value="ispD"/>
    <property type="match status" value="1"/>
</dbReference>
<evidence type="ECO:0000256" key="6">
    <source>
        <dbReference type="ARBA" id="ARBA00023229"/>
    </source>
</evidence>
<dbReference type="PANTHER" id="PTHR32125:SF4">
    <property type="entry name" value="2-C-METHYL-D-ERYTHRITOL 4-PHOSPHATE CYTIDYLYLTRANSFERASE, CHLOROPLASTIC"/>
    <property type="match status" value="1"/>
</dbReference>
<dbReference type="PANTHER" id="PTHR32125">
    <property type="entry name" value="2-C-METHYL-D-ERYTHRITOL 4-PHOSPHATE CYTIDYLYLTRANSFERASE, CHLOROPLASTIC"/>
    <property type="match status" value="1"/>
</dbReference>
<dbReference type="GO" id="GO:0050518">
    <property type="term" value="F:2-C-methyl-D-erythritol 4-phosphate cytidylyltransferase activity"/>
    <property type="evidence" value="ECO:0007669"/>
    <property type="project" value="UniProtKB-EC"/>
</dbReference>
<dbReference type="Pfam" id="PF01128">
    <property type="entry name" value="IspD"/>
    <property type="match status" value="1"/>
</dbReference>
<evidence type="ECO:0000313" key="8">
    <source>
        <dbReference type="EMBL" id="MDQ0480923.1"/>
    </source>
</evidence>
<dbReference type="SUPFAM" id="SSF53448">
    <property type="entry name" value="Nucleotide-diphospho-sugar transferases"/>
    <property type="match status" value="1"/>
</dbReference>
<evidence type="ECO:0000256" key="5">
    <source>
        <dbReference type="ARBA" id="ARBA00022695"/>
    </source>
</evidence>
<dbReference type="InterPro" id="IPR034683">
    <property type="entry name" value="IspD/TarI"/>
</dbReference>
<comment type="caution">
    <text evidence="8">The sequence shown here is derived from an EMBL/GenBank/DDBJ whole genome shotgun (WGS) entry which is preliminary data.</text>
</comment>
<feature type="site" description="Transition state stabilizer" evidence="7">
    <location>
        <position position="15"/>
    </location>
</feature>
<feature type="site" description="Positions MEP for the nucleophilic attack" evidence="7">
    <location>
        <position position="156"/>
    </location>
</feature>
<dbReference type="RefSeq" id="WP_307357236.1">
    <property type="nucleotide sequence ID" value="NZ_BAAACJ010000052.1"/>
</dbReference>
<dbReference type="EMBL" id="JAUSWN010000034">
    <property type="protein sequence ID" value="MDQ0480923.1"/>
    <property type="molecule type" value="Genomic_DNA"/>
</dbReference>
<feature type="site" description="Positions MEP for the nucleophilic attack" evidence="7">
    <location>
        <position position="212"/>
    </location>
</feature>
<dbReference type="Gene3D" id="3.90.550.10">
    <property type="entry name" value="Spore Coat Polysaccharide Biosynthesis Protein SpsA, Chain A"/>
    <property type="match status" value="1"/>
</dbReference>
<proteinExistence type="inferred from homology"/>
<evidence type="ECO:0000256" key="1">
    <source>
        <dbReference type="ARBA" id="ARBA00001282"/>
    </source>
</evidence>
<sequence>MSNYAIVLAAGKGKRMKADMNKQFLTIKNKPILYYTLRQISNCKEIDHIVLIASKEEIEYCKTNIVKKYKFKKIENVIEGGTERQESVLKGLLYLQDKNCDIVCIHDGARPFINSYVIEKGIEYAKLYGATSCGVPPKDTIKIRKSNRFSEKTLNRDYLFCVQTPQTFNYDLILKAHLYIHRNKIVVTDDTAVVECLNHRVFLYNGDYNNIKITTPEDMILGERILEEIEKEL</sequence>
<organism evidence="8 9">
    <name type="scientific">Hathewaya limosa</name>
    <name type="common">Clostridium limosum</name>
    <dbReference type="NCBI Taxonomy" id="1536"/>
    <lineage>
        <taxon>Bacteria</taxon>
        <taxon>Bacillati</taxon>
        <taxon>Bacillota</taxon>
        <taxon>Clostridia</taxon>
        <taxon>Eubacteriales</taxon>
        <taxon>Clostridiaceae</taxon>
        <taxon>Hathewaya</taxon>
    </lineage>
</organism>
<dbReference type="Proteomes" id="UP001224418">
    <property type="component" value="Unassembled WGS sequence"/>
</dbReference>
<evidence type="ECO:0000256" key="4">
    <source>
        <dbReference type="ARBA" id="ARBA00022679"/>
    </source>
</evidence>
<name>A0ABU0JXM6_HATLI</name>
<dbReference type="PROSITE" id="PS01295">
    <property type="entry name" value="ISPD"/>
    <property type="match status" value="1"/>
</dbReference>
<dbReference type="CDD" id="cd02516">
    <property type="entry name" value="CDP-ME_synthetase"/>
    <property type="match status" value="1"/>
</dbReference>
<dbReference type="InterPro" id="IPR029044">
    <property type="entry name" value="Nucleotide-diphossugar_trans"/>
</dbReference>
<evidence type="ECO:0000256" key="2">
    <source>
        <dbReference type="ARBA" id="ARBA00004787"/>
    </source>
</evidence>
<dbReference type="InterPro" id="IPR018294">
    <property type="entry name" value="ISPD_synthase_CS"/>
</dbReference>
<dbReference type="HAMAP" id="MF_00108">
    <property type="entry name" value="IspD"/>
    <property type="match status" value="1"/>
</dbReference>
<gene>
    <name evidence="7" type="primary">ispD</name>
    <name evidence="8" type="ORF">QOZ93_002673</name>
</gene>